<dbReference type="RefSeq" id="WP_264486741.1">
    <property type="nucleotide sequence ID" value="NZ_JAPDDT010000003.1"/>
</dbReference>
<gene>
    <name evidence="2" type="ORF">OKA05_08705</name>
</gene>
<dbReference type="Proteomes" id="UP001320876">
    <property type="component" value="Unassembled WGS sequence"/>
</dbReference>
<dbReference type="EMBL" id="JAPDDT010000003">
    <property type="protein sequence ID" value="MCW1922632.1"/>
    <property type="molecule type" value="Genomic_DNA"/>
</dbReference>
<accession>A0ABT3GG84</accession>
<sequence length="45" mass="4918">MNPNPYIAVFAGISITALSLQIIESYWLPMALGVGVTVLIARWAR</sequence>
<keyword evidence="1" id="KW-0812">Transmembrane</keyword>
<feature type="transmembrane region" description="Helical" evidence="1">
    <location>
        <begin position="26"/>
        <end position="44"/>
    </location>
</feature>
<evidence type="ECO:0000313" key="3">
    <source>
        <dbReference type="Proteomes" id="UP001320876"/>
    </source>
</evidence>
<organism evidence="2 3">
    <name type="scientific">Luteolibacter arcticus</name>
    <dbReference type="NCBI Taxonomy" id="1581411"/>
    <lineage>
        <taxon>Bacteria</taxon>
        <taxon>Pseudomonadati</taxon>
        <taxon>Verrucomicrobiota</taxon>
        <taxon>Verrucomicrobiia</taxon>
        <taxon>Verrucomicrobiales</taxon>
        <taxon>Verrucomicrobiaceae</taxon>
        <taxon>Luteolibacter</taxon>
    </lineage>
</organism>
<keyword evidence="3" id="KW-1185">Reference proteome</keyword>
<comment type="caution">
    <text evidence="2">The sequence shown here is derived from an EMBL/GenBank/DDBJ whole genome shotgun (WGS) entry which is preliminary data.</text>
</comment>
<evidence type="ECO:0000313" key="2">
    <source>
        <dbReference type="EMBL" id="MCW1922632.1"/>
    </source>
</evidence>
<protein>
    <submittedName>
        <fullName evidence="2">Uncharacterized protein</fullName>
    </submittedName>
</protein>
<keyword evidence="1" id="KW-1133">Transmembrane helix</keyword>
<name>A0ABT3GG84_9BACT</name>
<reference evidence="2 3" key="1">
    <citation type="submission" date="2022-10" db="EMBL/GenBank/DDBJ databases">
        <title>Luteolibacter arcticus strain CCTCC AB 2014275, whole genome shotgun sequencing project.</title>
        <authorList>
            <person name="Zhao G."/>
            <person name="Shen L."/>
        </authorList>
    </citation>
    <scope>NUCLEOTIDE SEQUENCE [LARGE SCALE GENOMIC DNA]</scope>
    <source>
        <strain evidence="2 3">CCTCC AB 2014275</strain>
    </source>
</reference>
<evidence type="ECO:0000256" key="1">
    <source>
        <dbReference type="SAM" id="Phobius"/>
    </source>
</evidence>
<proteinExistence type="predicted"/>
<keyword evidence="1" id="KW-0472">Membrane</keyword>